<gene>
    <name evidence="1" type="ORF">SDC9_157063</name>
</gene>
<name>A0A645F681_9ZZZZ</name>
<dbReference type="AlphaFoldDB" id="A0A645F681"/>
<dbReference type="EMBL" id="VSSQ01055897">
    <property type="protein sequence ID" value="MPN09771.1"/>
    <property type="molecule type" value="Genomic_DNA"/>
</dbReference>
<proteinExistence type="predicted"/>
<comment type="caution">
    <text evidence="1">The sequence shown here is derived from an EMBL/GenBank/DDBJ whole genome shotgun (WGS) entry which is preliminary data.</text>
</comment>
<protein>
    <submittedName>
        <fullName evidence="1">Uncharacterized protein</fullName>
    </submittedName>
</protein>
<organism evidence="1">
    <name type="scientific">bioreactor metagenome</name>
    <dbReference type="NCBI Taxonomy" id="1076179"/>
    <lineage>
        <taxon>unclassified sequences</taxon>
        <taxon>metagenomes</taxon>
        <taxon>ecological metagenomes</taxon>
    </lineage>
</organism>
<sequence>MSAVCENISAPLKAIVFLSQSTVNSIKTPDEKTAFKLMLKNAVYNEWDINKLLPVMDIIEKTIKTADIVEFGCVPDESAVNALDGYLYPNQ</sequence>
<reference evidence="1" key="1">
    <citation type="submission" date="2019-08" db="EMBL/GenBank/DDBJ databases">
        <authorList>
            <person name="Kucharzyk K."/>
            <person name="Murdoch R.W."/>
            <person name="Higgins S."/>
            <person name="Loffler F."/>
        </authorList>
    </citation>
    <scope>NUCLEOTIDE SEQUENCE</scope>
</reference>
<evidence type="ECO:0000313" key="1">
    <source>
        <dbReference type="EMBL" id="MPN09771.1"/>
    </source>
</evidence>
<accession>A0A645F681</accession>